<evidence type="ECO:0000256" key="3">
    <source>
        <dbReference type="ARBA" id="ARBA00009225"/>
    </source>
</evidence>
<dbReference type="Gene3D" id="3.30.420.40">
    <property type="match status" value="1"/>
</dbReference>
<evidence type="ECO:0000256" key="8">
    <source>
        <dbReference type="ARBA" id="ARBA00023152"/>
    </source>
</evidence>
<keyword evidence="17" id="KW-1185">Reference proteome</keyword>
<dbReference type="EMBL" id="LSSK01001192">
    <property type="protein sequence ID" value="OMH80429.1"/>
    <property type="molecule type" value="Genomic_DNA"/>
</dbReference>
<protein>
    <recommendedName>
        <fullName evidence="11">Phosphotransferase</fullName>
        <ecNumber evidence="11">2.7.1.-</ecNumber>
    </recommendedName>
</protein>
<accession>A0A1R1PHM5</accession>
<evidence type="ECO:0000256" key="1">
    <source>
        <dbReference type="ARBA" id="ARBA00004888"/>
    </source>
</evidence>
<evidence type="ECO:0000256" key="2">
    <source>
        <dbReference type="ARBA" id="ARBA00005028"/>
    </source>
</evidence>
<feature type="region of interest" description="Disordered" evidence="12">
    <location>
        <begin position="296"/>
        <end position="319"/>
    </location>
</feature>
<dbReference type="OrthoDB" id="419537at2759"/>
<proteinExistence type="inferred from homology"/>
<comment type="pathway">
    <text evidence="1">Carbohydrate degradation; glycolysis; D-glyceraldehyde 3-phosphate and glycerone phosphate from D-glucose: step 1/4.</text>
</comment>
<dbReference type="PANTHER" id="PTHR19443:SF16">
    <property type="entry name" value="HEXOKINASE TYPE 1-RELATED"/>
    <property type="match status" value="1"/>
</dbReference>
<evidence type="ECO:0000256" key="7">
    <source>
        <dbReference type="ARBA" id="ARBA00022840"/>
    </source>
</evidence>
<dbReference type="InterPro" id="IPR022672">
    <property type="entry name" value="Hexokinase_N"/>
</dbReference>
<dbReference type="Proteomes" id="UP000188320">
    <property type="component" value="Unassembled WGS sequence"/>
</dbReference>
<comment type="caution">
    <text evidence="15">The sequence shown here is derived from an EMBL/GenBank/DDBJ whole genome shotgun (WGS) entry which is preliminary data.</text>
</comment>
<feature type="region of interest" description="Disordered" evidence="12">
    <location>
        <begin position="1"/>
        <end position="20"/>
    </location>
</feature>
<keyword evidence="6 11" id="KW-0418">Kinase</keyword>
<keyword evidence="4 11" id="KW-0808">Transferase</keyword>
<keyword evidence="7 11" id="KW-0067">ATP-binding</keyword>
<dbReference type="GO" id="GO:0001678">
    <property type="term" value="P:intracellular glucose homeostasis"/>
    <property type="evidence" value="ECO:0007669"/>
    <property type="project" value="InterPro"/>
</dbReference>
<dbReference type="EMBL" id="LSSK01000783">
    <property type="protein sequence ID" value="OMH81918.1"/>
    <property type="molecule type" value="Genomic_DNA"/>
</dbReference>
<dbReference type="SUPFAM" id="SSF53067">
    <property type="entry name" value="Actin-like ATPase domain"/>
    <property type="match status" value="2"/>
</dbReference>
<dbReference type="CDD" id="cd24018">
    <property type="entry name" value="ASKHA_NBD_HK_fungi"/>
    <property type="match status" value="1"/>
</dbReference>
<evidence type="ECO:0000313" key="17">
    <source>
        <dbReference type="Proteomes" id="UP000188320"/>
    </source>
</evidence>
<dbReference type="GO" id="GO:0005524">
    <property type="term" value="F:ATP binding"/>
    <property type="evidence" value="ECO:0007669"/>
    <property type="project" value="UniProtKB-UniRule"/>
</dbReference>
<comment type="catalytic activity">
    <reaction evidence="10">
        <text>D-fructose + ATP = D-fructose 6-phosphate + ADP + H(+)</text>
        <dbReference type="Rhea" id="RHEA:16125"/>
        <dbReference type="ChEBI" id="CHEBI:15378"/>
        <dbReference type="ChEBI" id="CHEBI:30616"/>
        <dbReference type="ChEBI" id="CHEBI:37721"/>
        <dbReference type="ChEBI" id="CHEBI:61527"/>
        <dbReference type="ChEBI" id="CHEBI:456216"/>
        <dbReference type="EC" id="2.7.1.1"/>
    </reaction>
    <physiologicalReaction direction="left-to-right" evidence="10">
        <dbReference type="Rhea" id="RHEA:16126"/>
    </physiologicalReaction>
</comment>
<sequence length="552" mass="61709">MTQNAEHFKESGYEPVEQNVGKKNKKFEKLGLKKSMRNVFSKIAEHRPRRGLLEKIEEIRQGLQVDLDMQQRIIKKLHISMQRGLEENTGRNCDDGREDALSMFLSYVTSRPHAKTVVGKECLSMDLGGTYLRISHVKFNAHDGGQFKDEYEIKQEKYKITDEAKTATLFEWVAEQVEEFMETKAIGQIEKDVCIPCGFTFSFPTDQTAIDKGILRLWCKGFAVPDIEGKRDVVELTQSEMDKRGVKVKIVALLNDTVATMVASTYFHSRTAMCTIFGTGNNASYWEKIKDIPKYTPPDKNSGARVGGNDSSNSSGGASDDEMAINIEWGAFDNLREVLPYTNYDNDINRRSPPIGLQVLEKMVAGLYLGEVVRVILVDLIDHKLLFSHQGNDFMSLRRFFREEYSFDTALISVIVADDSEDLEDVADIIAPELPDHVNITQLDLLIIKYICLLTSIRSASLSAAMVAGVLLFRNKHESLVPTVLSDDPNQNIVVVGVEGSAYDLPGFSQFLSASTNSLLSYNNVKFKAVFEFVQNASILGSAIVALMTSSA</sequence>
<evidence type="ECO:0000313" key="15">
    <source>
        <dbReference type="EMBL" id="OMH80429.1"/>
    </source>
</evidence>
<reference evidence="15" key="1">
    <citation type="submission" date="2017-01" db="EMBL/GenBank/DDBJ databases">
        <authorList>
            <person name="Mah S.A."/>
            <person name="Swanson W.J."/>
            <person name="Moy G.W."/>
            <person name="Vacquier V.D."/>
        </authorList>
    </citation>
    <scope>NUCLEOTIDE SEQUENCE [LARGE SCALE GENOMIC DNA]</scope>
    <source>
        <strain evidence="15">COL-18-3</strain>
    </source>
</reference>
<dbReference type="GO" id="GO:0006096">
    <property type="term" value="P:glycolytic process"/>
    <property type="evidence" value="ECO:0007669"/>
    <property type="project" value="UniProtKB-UniPathway"/>
</dbReference>
<evidence type="ECO:0000259" key="14">
    <source>
        <dbReference type="Pfam" id="PF03727"/>
    </source>
</evidence>
<dbReference type="GO" id="GO:0005536">
    <property type="term" value="F:D-glucose binding"/>
    <property type="evidence" value="ECO:0007669"/>
    <property type="project" value="InterPro"/>
</dbReference>
<feature type="domain" description="Hexokinase N-terminal" evidence="13">
    <location>
        <begin position="56"/>
        <end position="266"/>
    </location>
</feature>
<evidence type="ECO:0000313" key="16">
    <source>
        <dbReference type="EMBL" id="OMH81918.1"/>
    </source>
</evidence>
<dbReference type="AlphaFoldDB" id="A0A1R1PHM5"/>
<evidence type="ECO:0000256" key="11">
    <source>
        <dbReference type="RuleBase" id="RU362007"/>
    </source>
</evidence>
<dbReference type="Pfam" id="PF00349">
    <property type="entry name" value="Hexokinase_1"/>
    <property type="match status" value="1"/>
</dbReference>
<dbReference type="InterPro" id="IPR022673">
    <property type="entry name" value="Hexokinase_C"/>
</dbReference>
<dbReference type="Pfam" id="PF03727">
    <property type="entry name" value="Hexokinase_2"/>
    <property type="match status" value="1"/>
</dbReference>
<comment type="pathway">
    <text evidence="2">Carbohydrate metabolism; hexose metabolism.</text>
</comment>
<dbReference type="GO" id="GO:0008865">
    <property type="term" value="F:fructokinase activity"/>
    <property type="evidence" value="ECO:0007669"/>
    <property type="project" value="TreeGrafter"/>
</dbReference>
<dbReference type="GO" id="GO:0006006">
    <property type="term" value="P:glucose metabolic process"/>
    <property type="evidence" value="ECO:0007669"/>
    <property type="project" value="TreeGrafter"/>
</dbReference>
<evidence type="ECO:0000256" key="9">
    <source>
        <dbReference type="ARBA" id="ARBA00044613"/>
    </source>
</evidence>
<dbReference type="PANTHER" id="PTHR19443">
    <property type="entry name" value="HEXOKINASE"/>
    <property type="match status" value="1"/>
</dbReference>
<dbReference type="GO" id="GO:0005829">
    <property type="term" value="C:cytosol"/>
    <property type="evidence" value="ECO:0007669"/>
    <property type="project" value="TreeGrafter"/>
</dbReference>
<dbReference type="InterPro" id="IPR043129">
    <property type="entry name" value="ATPase_NBD"/>
</dbReference>
<feature type="compositionally biased region" description="Basic and acidic residues" evidence="12">
    <location>
        <begin position="1"/>
        <end position="12"/>
    </location>
</feature>
<keyword evidence="8 11" id="KW-0324">Glycolysis</keyword>
<dbReference type="InterPro" id="IPR001312">
    <property type="entry name" value="Hexokinase"/>
</dbReference>
<keyword evidence="5 11" id="KW-0547">Nucleotide-binding</keyword>
<feature type="domain" description="Hexokinase C-terminal" evidence="14">
    <location>
        <begin position="273"/>
        <end position="548"/>
    </location>
</feature>
<dbReference type="GO" id="GO:0005739">
    <property type="term" value="C:mitochondrion"/>
    <property type="evidence" value="ECO:0007669"/>
    <property type="project" value="TreeGrafter"/>
</dbReference>
<dbReference type="PROSITE" id="PS51748">
    <property type="entry name" value="HEXOKINASE_2"/>
    <property type="match status" value="1"/>
</dbReference>
<evidence type="ECO:0000256" key="12">
    <source>
        <dbReference type="SAM" id="MobiDB-lite"/>
    </source>
</evidence>
<dbReference type="UniPathway" id="UPA00109">
    <property type="reaction ID" value="UER00180"/>
</dbReference>
<dbReference type="PRINTS" id="PR00475">
    <property type="entry name" value="HEXOKINASE"/>
</dbReference>
<name>A0A1R1PHM5_ZANCU</name>
<evidence type="ECO:0000256" key="10">
    <source>
        <dbReference type="ARBA" id="ARBA00047905"/>
    </source>
</evidence>
<dbReference type="GO" id="GO:0004340">
    <property type="term" value="F:glucokinase activity"/>
    <property type="evidence" value="ECO:0007669"/>
    <property type="project" value="TreeGrafter"/>
</dbReference>
<organism evidence="15 17">
    <name type="scientific">Zancudomyces culisetae</name>
    <name type="common">Gut fungus</name>
    <name type="synonym">Smittium culisetae</name>
    <dbReference type="NCBI Taxonomy" id="1213189"/>
    <lineage>
        <taxon>Eukaryota</taxon>
        <taxon>Fungi</taxon>
        <taxon>Fungi incertae sedis</taxon>
        <taxon>Zoopagomycota</taxon>
        <taxon>Kickxellomycotina</taxon>
        <taxon>Harpellomycetes</taxon>
        <taxon>Harpellales</taxon>
        <taxon>Legeriomycetaceae</taxon>
        <taxon>Zancudomyces</taxon>
    </lineage>
</organism>
<comment type="similarity">
    <text evidence="3 11">Belongs to the hexokinase family.</text>
</comment>
<gene>
    <name evidence="16" type="ORF">AX774_g4622</name>
    <name evidence="15" type="ORF">AX774_g6128</name>
</gene>
<evidence type="ECO:0000256" key="4">
    <source>
        <dbReference type="ARBA" id="ARBA00022679"/>
    </source>
</evidence>
<evidence type="ECO:0000259" key="13">
    <source>
        <dbReference type="Pfam" id="PF00349"/>
    </source>
</evidence>
<dbReference type="Gene3D" id="3.40.367.20">
    <property type="match status" value="1"/>
</dbReference>
<evidence type="ECO:0000256" key="5">
    <source>
        <dbReference type="ARBA" id="ARBA00022741"/>
    </source>
</evidence>
<dbReference type="EC" id="2.7.1.-" evidence="11"/>
<feature type="compositionally biased region" description="Low complexity" evidence="12">
    <location>
        <begin position="307"/>
        <end position="318"/>
    </location>
</feature>
<comment type="catalytic activity">
    <reaction evidence="9">
        <text>a D-hexose + ATP = a D-hexose 6-phosphate + ADP + H(+)</text>
        <dbReference type="Rhea" id="RHEA:22740"/>
        <dbReference type="ChEBI" id="CHEBI:4194"/>
        <dbReference type="ChEBI" id="CHEBI:15378"/>
        <dbReference type="ChEBI" id="CHEBI:30616"/>
        <dbReference type="ChEBI" id="CHEBI:229467"/>
        <dbReference type="ChEBI" id="CHEBI:456216"/>
        <dbReference type="EC" id="2.7.1.1"/>
    </reaction>
    <physiologicalReaction direction="left-to-right" evidence="9">
        <dbReference type="Rhea" id="RHEA:22741"/>
    </physiologicalReaction>
</comment>
<reference evidence="17" key="2">
    <citation type="submission" date="2017-01" db="EMBL/GenBank/DDBJ databases">
        <authorList>
            <person name="Wang Y."/>
            <person name="White M."/>
            <person name="Kvist S."/>
            <person name="Moncalvo J.-M."/>
        </authorList>
    </citation>
    <scope>NUCLEOTIDE SEQUENCE [LARGE SCALE GENOMIC DNA]</scope>
    <source>
        <strain evidence="17">COL-18-3</strain>
    </source>
</reference>
<evidence type="ECO:0000256" key="6">
    <source>
        <dbReference type="ARBA" id="ARBA00022777"/>
    </source>
</evidence>